<evidence type="ECO:0000313" key="4">
    <source>
        <dbReference type="EMBL" id="ADC89678.1"/>
    </source>
</evidence>
<dbReference type="STRING" id="638303.Thal_1046"/>
<evidence type="ECO:0000256" key="2">
    <source>
        <dbReference type="PROSITE-ProRule" id="PRU00335"/>
    </source>
</evidence>
<protein>
    <submittedName>
        <fullName evidence="4">Transcriptional regulator, TetR family</fullName>
    </submittedName>
</protein>
<dbReference type="Proteomes" id="UP000002043">
    <property type="component" value="Chromosome"/>
</dbReference>
<dbReference type="Gene3D" id="1.10.357.10">
    <property type="entry name" value="Tetracycline Repressor, domain 2"/>
    <property type="match status" value="1"/>
</dbReference>
<reference evidence="5" key="1">
    <citation type="journal article" date="2010" name="Stand. Genomic Sci.">
        <title>Complete genome sequence of Thermocrinis albus type strain (HI 11/12T).</title>
        <authorList>
            <person name="Wirth R."/>
            <person name="Sikorski J."/>
            <person name="Brambilla E."/>
            <person name="Misra M."/>
            <person name="Lapidus A."/>
            <person name="Copeland A."/>
            <person name="Nolan M."/>
            <person name="Lucas S."/>
            <person name="Chen F."/>
            <person name="Tice H."/>
            <person name="Cheng J.F."/>
            <person name="Han C."/>
            <person name="Detter J.C."/>
            <person name="Tapia R."/>
            <person name="Bruce D."/>
            <person name="Goodwin L."/>
            <person name="Pitluck S."/>
            <person name="Pati A."/>
            <person name="Anderson I."/>
            <person name="Ivanova N."/>
            <person name="Mavromatis K."/>
            <person name="Mikhailova N."/>
            <person name="Chen A."/>
            <person name="Palaniappan K."/>
            <person name="Bilek Y."/>
            <person name="Hader T."/>
            <person name="Land M."/>
            <person name="Hauser L."/>
            <person name="Chang Y.J."/>
            <person name="Jeffries C.D."/>
            <person name="Tindall B.J."/>
            <person name="Rohde M."/>
            <person name="Goker M."/>
            <person name="Bristow J."/>
            <person name="Eisen J.A."/>
            <person name="Markowitz V."/>
            <person name="Hugenholtz P."/>
            <person name="Kyrpides N.C."/>
            <person name="Klenk H.P."/>
        </authorList>
    </citation>
    <scope>NUCLEOTIDE SEQUENCE [LARGE SCALE GENOMIC DNA]</scope>
    <source>
        <strain evidence="5">DSM 14484 / JCM 11386 / HI 11/12</strain>
    </source>
</reference>
<dbReference type="RefSeq" id="WP_012992084.1">
    <property type="nucleotide sequence ID" value="NC_013894.1"/>
</dbReference>
<dbReference type="InterPro" id="IPR036271">
    <property type="entry name" value="Tet_transcr_reg_TetR-rel_C_sf"/>
</dbReference>
<sequence>MPRQALKERNRMRIIRTACKLFAEKGYYNTTIPDIAQALGMSVGNLYNYFESKEELAKEIMLTTSRIVGERIKVINEKNIPFKEKLRELVRSFFEIALKEPELINYFLRVFLVNREVFREGCEGFTCVGDVVTEIMVLVSDGVEKGVFRNQSFFTAFTTVMGPLGGMVFLNNEGVLDKPLMDYVDELTENLWRALSAEPSVNG</sequence>
<dbReference type="PROSITE" id="PS50977">
    <property type="entry name" value="HTH_TETR_2"/>
    <property type="match status" value="1"/>
</dbReference>
<gene>
    <name evidence="4" type="ordered locus">Thal_1046</name>
</gene>
<keyword evidence="1 2" id="KW-0238">DNA-binding</keyword>
<dbReference type="PRINTS" id="PR00455">
    <property type="entry name" value="HTHTETR"/>
</dbReference>
<evidence type="ECO:0000313" key="5">
    <source>
        <dbReference type="Proteomes" id="UP000002043"/>
    </source>
</evidence>
<keyword evidence="5" id="KW-1185">Reference proteome</keyword>
<dbReference type="SUPFAM" id="SSF48498">
    <property type="entry name" value="Tetracyclin repressor-like, C-terminal domain"/>
    <property type="match status" value="1"/>
</dbReference>
<dbReference type="InterPro" id="IPR050624">
    <property type="entry name" value="HTH-type_Tx_Regulator"/>
</dbReference>
<feature type="domain" description="HTH tetR-type" evidence="3">
    <location>
        <begin position="8"/>
        <end position="68"/>
    </location>
</feature>
<dbReference type="HOGENOM" id="CLU_069356_12_9_0"/>
<organism evidence="4 5">
    <name type="scientific">Thermocrinis albus (strain DSM 14484 / JCM 11386 / HI 11/12)</name>
    <dbReference type="NCBI Taxonomy" id="638303"/>
    <lineage>
        <taxon>Bacteria</taxon>
        <taxon>Pseudomonadati</taxon>
        <taxon>Aquificota</taxon>
        <taxon>Aquificia</taxon>
        <taxon>Aquificales</taxon>
        <taxon>Aquificaceae</taxon>
        <taxon>Thermocrinis</taxon>
    </lineage>
</organism>
<feature type="DNA-binding region" description="H-T-H motif" evidence="2">
    <location>
        <begin position="31"/>
        <end position="50"/>
    </location>
</feature>
<evidence type="ECO:0000259" key="3">
    <source>
        <dbReference type="PROSITE" id="PS50977"/>
    </source>
</evidence>
<evidence type="ECO:0000256" key="1">
    <source>
        <dbReference type="ARBA" id="ARBA00023125"/>
    </source>
</evidence>
<dbReference type="PANTHER" id="PTHR43479">
    <property type="entry name" value="ACREF/ENVCD OPERON REPRESSOR-RELATED"/>
    <property type="match status" value="1"/>
</dbReference>
<name>D3SLP8_THEAH</name>
<dbReference type="OrthoDB" id="9812484at2"/>
<dbReference type="KEGG" id="tal:Thal_1046"/>
<dbReference type="AlphaFoldDB" id="D3SLP8"/>
<dbReference type="PANTHER" id="PTHR43479:SF11">
    <property type="entry name" value="ACREF_ENVCD OPERON REPRESSOR-RELATED"/>
    <property type="match status" value="1"/>
</dbReference>
<dbReference type="InterPro" id="IPR009057">
    <property type="entry name" value="Homeodomain-like_sf"/>
</dbReference>
<dbReference type="SUPFAM" id="SSF46689">
    <property type="entry name" value="Homeodomain-like"/>
    <property type="match status" value="1"/>
</dbReference>
<dbReference type="Pfam" id="PF00440">
    <property type="entry name" value="TetR_N"/>
    <property type="match status" value="1"/>
</dbReference>
<dbReference type="GO" id="GO:0003677">
    <property type="term" value="F:DNA binding"/>
    <property type="evidence" value="ECO:0007669"/>
    <property type="project" value="UniProtKB-UniRule"/>
</dbReference>
<proteinExistence type="predicted"/>
<dbReference type="EMBL" id="CP001931">
    <property type="protein sequence ID" value="ADC89678.1"/>
    <property type="molecule type" value="Genomic_DNA"/>
</dbReference>
<dbReference type="eggNOG" id="COG1309">
    <property type="taxonomic scope" value="Bacteria"/>
</dbReference>
<dbReference type="InterPro" id="IPR001647">
    <property type="entry name" value="HTH_TetR"/>
</dbReference>
<accession>D3SLP8</accession>